<evidence type="ECO:0000313" key="2">
    <source>
        <dbReference type="EMBL" id="KAH0910604.1"/>
    </source>
</evidence>
<sequence length="115" mass="13168">MGDSTDACTFRVEDISQTRENVNLHQSSDEVFELSSQQPSTEYGMSAFPCTGSKDRAEKLHPRKRSRREADTNADKLKSDQDDSMIIVQLLCSMEHFIEEDDELLHDDDELEIDI</sequence>
<keyword evidence="3" id="KW-1185">Reference proteome</keyword>
<feature type="compositionally biased region" description="Basic and acidic residues" evidence="1">
    <location>
        <begin position="68"/>
        <end position="79"/>
    </location>
</feature>
<feature type="compositionally biased region" description="Polar residues" evidence="1">
    <location>
        <begin position="34"/>
        <end position="43"/>
    </location>
</feature>
<comment type="caution">
    <text evidence="2">The sequence shown here is derived from an EMBL/GenBank/DDBJ whole genome shotgun (WGS) entry which is preliminary data.</text>
</comment>
<dbReference type="InterPro" id="IPR055314">
    <property type="entry name" value="At2g29880-like"/>
</dbReference>
<feature type="region of interest" description="Disordered" evidence="1">
    <location>
        <begin position="21"/>
        <end position="79"/>
    </location>
</feature>
<evidence type="ECO:0000313" key="3">
    <source>
        <dbReference type="Proteomes" id="UP000824890"/>
    </source>
</evidence>
<dbReference type="Proteomes" id="UP000824890">
    <property type="component" value="Unassembled WGS sequence"/>
</dbReference>
<dbReference type="EMBL" id="JAGKQM010000009">
    <property type="protein sequence ID" value="KAH0910604.1"/>
    <property type="molecule type" value="Genomic_DNA"/>
</dbReference>
<accession>A0ABQ8C0Q4</accession>
<feature type="non-terminal residue" evidence="2">
    <location>
        <position position="115"/>
    </location>
</feature>
<dbReference type="PANTHER" id="PTHR47864">
    <property type="entry name" value="TRANSMEMBRANE PROTEIN"/>
    <property type="match status" value="1"/>
</dbReference>
<evidence type="ECO:0000256" key="1">
    <source>
        <dbReference type="SAM" id="MobiDB-lite"/>
    </source>
</evidence>
<dbReference type="PANTHER" id="PTHR47864:SF10">
    <property type="entry name" value="MYB_SANT-LIKE DNA-BINDING DOMAIN PROTEIN"/>
    <property type="match status" value="1"/>
</dbReference>
<proteinExistence type="predicted"/>
<protein>
    <submittedName>
        <fullName evidence="2">Uncharacterized protein</fullName>
    </submittedName>
</protein>
<organism evidence="2 3">
    <name type="scientific">Brassica napus</name>
    <name type="common">Rape</name>
    <dbReference type="NCBI Taxonomy" id="3708"/>
    <lineage>
        <taxon>Eukaryota</taxon>
        <taxon>Viridiplantae</taxon>
        <taxon>Streptophyta</taxon>
        <taxon>Embryophyta</taxon>
        <taxon>Tracheophyta</taxon>
        <taxon>Spermatophyta</taxon>
        <taxon>Magnoliopsida</taxon>
        <taxon>eudicotyledons</taxon>
        <taxon>Gunneridae</taxon>
        <taxon>Pentapetalae</taxon>
        <taxon>rosids</taxon>
        <taxon>malvids</taxon>
        <taxon>Brassicales</taxon>
        <taxon>Brassicaceae</taxon>
        <taxon>Brassiceae</taxon>
        <taxon>Brassica</taxon>
    </lineage>
</organism>
<name>A0ABQ8C0Q4_BRANA</name>
<gene>
    <name evidence="2" type="ORF">HID58_033925</name>
</gene>
<reference evidence="2 3" key="1">
    <citation type="submission" date="2021-05" db="EMBL/GenBank/DDBJ databases">
        <title>Genome Assembly of Synthetic Allotetraploid Brassica napus Reveals Homoeologous Exchanges between Subgenomes.</title>
        <authorList>
            <person name="Davis J.T."/>
        </authorList>
    </citation>
    <scope>NUCLEOTIDE SEQUENCE [LARGE SCALE GENOMIC DNA]</scope>
    <source>
        <strain evidence="3">cv. Da-Ae</strain>
        <tissue evidence="2">Seedling</tissue>
    </source>
</reference>